<feature type="compositionally biased region" description="Polar residues" evidence="1">
    <location>
        <begin position="272"/>
        <end position="302"/>
    </location>
</feature>
<evidence type="ECO:0000256" key="1">
    <source>
        <dbReference type="SAM" id="MobiDB-lite"/>
    </source>
</evidence>
<protein>
    <submittedName>
        <fullName evidence="2">Uncharacterized protein</fullName>
    </submittedName>
</protein>
<feature type="compositionally biased region" description="Basic and acidic residues" evidence="1">
    <location>
        <begin position="210"/>
        <end position="228"/>
    </location>
</feature>
<feature type="region of interest" description="Disordered" evidence="1">
    <location>
        <begin position="37"/>
        <end position="79"/>
    </location>
</feature>
<feature type="compositionally biased region" description="Basic and acidic residues" evidence="1">
    <location>
        <begin position="156"/>
        <end position="171"/>
    </location>
</feature>
<accession>A0A9P4HWV2</accession>
<reference evidence="2" key="1">
    <citation type="journal article" date="2020" name="Stud. Mycol.">
        <title>101 Dothideomycetes genomes: a test case for predicting lifestyles and emergence of pathogens.</title>
        <authorList>
            <person name="Haridas S."/>
            <person name="Albert R."/>
            <person name="Binder M."/>
            <person name="Bloem J."/>
            <person name="Labutti K."/>
            <person name="Salamov A."/>
            <person name="Andreopoulos B."/>
            <person name="Baker S."/>
            <person name="Barry K."/>
            <person name="Bills G."/>
            <person name="Bluhm B."/>
            <person name="Cannon C."/>
            <person name="Castanera R."/>
            <person name="Culley D."/>
            <person name="Daum C."/>
            <person name="Ezra D."/>
            <person name="Gonzalez J."/>
            <person name="Henrissat B."/>
            <person name="Kuo A."/>
            <person name="Liang C."/>
            <person name="Lipzen A."/>
            <person name="Lutzoni F."/>
            <person name="Magnuson J."/>
            <person name="Mondo S."/>
            <person name="Nolan M."/>
            <person name="Ohm R."/>
            <person name="Pangilinan J."/>
            <person name="Park H.-J."/>
            <person name="Ramirez L."/>
            <person name="Alfaro M."/>
            <person name="Sun H."/>
            <person name="Tritt A."/>
            <person name="Yoshinaga Y."/>
            <person name="Zwiers L.-H."/>
            <person name="Turgeon B."/>
            <person name="Goodwin S."/>
            <person name="Spatafora J."/>
            <person name="Crous P."/>
            <person name="Grigoriev I."/>
        </authorList>
    </citation>
    <scope>NUCLEOTIDE SEQUENCE</scope>
    <source>
        <strain evidence="2">CBS 121410</strain>
    </source>
</reference>
<feature type="region of interest" description="Disordered" evidence="1">
    <location>
        <begin position="108"/>
        <end position="374"/>
    </location>
</feature>
<sequence length="374" mass="39831">MELEDIQPTPTIDLEPSLVLTALGLITKVPAAETLMPVSNQTPDFQASPAPTPLTKTSSPSLPAAPGIPSTPATDSGPLNPLISAEVISKVPAAETLMPVGDKKPFVKIPSSPMPLPKPATATPSTPSSDPEPCKTPSAPEVRSKIPAAEALILISEKEINRRWDASEPKKTRSAKHNGHWRIPQPKNSQLTRESVPGPVAPKQAVKTSEPAHNHAPAHEPIKAESKIHRLPKAPMSAKTTPPKQTRRPGNSEGKVLRAPKVNASAPKAPLPQTTVPRTPAPKTSTQKSPAPQTPAASQNPFSEDLVPDSWGTPLSSEEVARVWAASSQERSQARRNYRPSRYNNTPCSRGSGSARGNGSWRKGGNSSYPRPRK</sequence>
<comment type="caution">
    <text evidence="2">The sequence shown here is derived from an EMBL/GenBank/DDBJ whole genome shotgun (WGS) entry which is preliminary data.</text>
</comment>
<organism evidence="2 3">
    <name type="scientific">Saccharata proteae CBS 121410</name>
    <dbReference type="NCBI Taxonomy" id="1314787"/>
    <lineage>
        <taxon>Eukaryota</taxon>
        <taxon>Fungi</taxon>
        <taxon>Dikarya</taxon>
        <taxon>Ascomycota</taxon>
        <taxon>Pezizomycotina</taxon>
        <taxon>Dothideomycetes</taxon>
        <taxon>Dothideomycetes incertae sedis</taxon>
        <taxon>Botryosphaeriales</taxon>
        <taxon>Saccharataceae</taxon>
        <taxon>Saccharata</taxon>
    </lineage>
</organism>
<dbReference type="EMBL" id="ML978718">
    <property type="protein sequence ID" value="KAF2087882.1"/>
    <property type="molecule type" value="Genomic_DNA"/>
</dbReference>
<feature type="compositionally biased region" description="Polar residues" evidence="1">
    <location>
        <begin position="365"/>
        <end position="374"/>
    </location>
</feature>
<evidence type="ECO:0000313" key="3">
    <source>
        <dbReference type="Proteomes" id="UP000799776"/>
    </source>
</evidence>
<dbReference type="Proteomes" id="UP000799776">
    <property type="component" value="Unassembled WGS sequence"/>
</dbReference>
<proteinExistence type="predicted"/>
<evidence type="ECO:0000313" key="2">
    <source>
        <dbReference type="EMBL" id="KAF2087882.1"/>
    </source>
</evidence>
<feature type="compositionally biased region" description="Low complexity" evidence="1">
    <location>
        <begin position="349"/>
        <end position="361"/>
    </location>
</feature>
<gene>
    <name evidence="2" type="ORF">K490DRAFT_65160</name>
</gene>
<dbReference type="AlphaFoldDB" id="A0A9P4HWV2"/>
<keyword evidence="3" id="KW-1185">Reference proteome</keyword>
<feature type="compositionally biased region" description="Low complexity" evidence="1">
    <location>
        <begin position="119"/>
        <end position="131"/>
    </location>
</feature>
<name>A0A9P4HWV2_9PEZI</name>